<dbReference type="Gene3D" id="2.60.34.10">
    <property type="entry name" value="Substrate Binding Domain Of DNAk, Chain A, domain 1"/>
    <property type="match status" value="1"/>
</dbReference>
<dbReference type="GO" id="GO:0005524">
    <property type="term" value="F:ATP binding"/>
    <property type="evidence" value="ECO:0007669"/>
    <property type="project" value="UniProtKB-KW"/>
</dbReference>
<proteinExistence type="inferred from homology"/>
<dbReference type="PRINTS" id="PR00301">
    <property type="entry name" value="HEATSHOCK70"/>
</dbReference>
<dbReference type="GO" id="GO:0140662">
    <property type="term" value="F:ATP-dependent protein folding chaperone"/>
    <property type="evidence" value="ECO:0007669"/>
    <property type="project" value="InterPro"/>
</dbReference>
<protein>
    <submittedName>
        <fullName evidence="7">Molecular chaperone DnaK</fullName>
    </submittedName>
</protein>
<dbReference type="STRING" id="1576369.SAMN05421753_10734"/>
<dbReference type="Gene3D" id="3.90.640.10">
    <property type="entry name" value="Actin, Chain A, domain 4"/>
    <property type="match status" value="1"/>
</dbReference>
<dbReference type="PANTHER" id="PTHR19375">
    <property type="entry name" value="HEAT SHOCK PROTEIN 70KDA"/>
    <property type="match status" value="1"/>
</dbReference>
<evidence type="ECO:0000256" key="3">
    <source>
        <dbReference type="ARBA" id="ARBA00022840"/>
    </source>
</evidence>
<organism evidence="7 8">
    <name type="scientific">Planctomicrobium piriforme</name>
    <dbReference type="NCBI Taxonomy" id="1576369"/>
    <lineage>
        <taxon>Bacteria</taxon>
        <taxon>Pseudomonadati</taxon>
        <taxon>Planctomycetota</taxon>
        <taxon>Planctomycetia</taxon>
        <taxon>Planctomycetales</taxon>
        <taxon>Planctomycetaceae</taxon>
        <taxon>Planctomicrobium</taxon>
    </lineage>
</organism>
<comment type="similarity">
    <text evidence="1 5">Belongs to the heat shock protein 70 family.</text>
</comment>
<accession>A0A1I3GKJ1</accession>
<dbReference type="EMBL" id="FOQD01000007">
    <property type="protein sequence ID" value="SFI23973.1"/>
    <property type="molecule type" value="Genomic_DNA"/>
</dbReference>
<name>A0A1I3GKJ1_9PLAN</name>
<dbReference type="SUPFAM" id="SSF100920">
    <property type="entry name" value="Heat shock protein 70kD (HSP70), peptide-binding domain"/>
    <property type="match status" value="1"/>
</dbReference>
<keyword evidence="2 5" id="KW-0547">Nucleotide-binding</keyword>
<dbReference type="PROSITE" id="PS00297">
    <property type="entry name" value="HSP70_1"/>
    <property type="match status" value="1"/>
</dbReference>
<sequence length="654" mass="70900">MASSPARNSVVPVGIDLGTTYSCLSYLTPQGQPVTLANGEGELSTPSAVLFDGHDVIVGTEALRHSVASPERVVQHAKRHMGDPHKCWVFDGRVYRPKDIASFIVKKLLDAASTQLGTIRHAVITVPAQFSELQRRDTVEAGIQAGLERVDIINEPVAAAMCYVLGEGMWFAELANDQTVLVFDLGGGTFDLSLVQYNRQHVRVLASGGDLRLGGLDWNRALEDNACDLFTKESISDPRMDRESMQALALEVEQAKRSLSVRPRSSLVVQHAGRRKGYTIEREQFEALTKQLVDRTESLTQEMLKANKLGWARIDTVLATGGASRMPMIRNMLQRISGTTLNQALSPDQSICHGAAYYAGMLLSGRKLEKSVLNKQAATRLSTFKQQSVSGRSLGILVRDMQAGHRLPHFLLPANTPLPCAYQQKFGTAIPNQKKVHLHIIESGTSPDEPFVEIGECEITGLPENLPATSPIEVTIRYDEQARVHVEAVDITSGQRAETTIIRPASSTPVEGAATIQPAVQRPAIVSPADQFSMLPSGSAQAIPVQASPVAAKSSPPKAKAVAVKAEPERQRKLVTVRPAPISVEDSEMPVPLCNQCGEALDSKGRCLHCESATANRKAGKPPARPGAAVNELQIKTEPMKSPPKAPQQRPRQK</sequence>
<feature type="region of interest" description="Disordered" evidence="6">
    <location>
        <begin position="614"/>
        <end position="654"/>
    </location>
</feature>
<keyword evidence="8" id="KW-1185">Reference proteome</keyword>
<evidence type="ECO:0000256" key="4">
    <source>
        <dbReference type="ARBA" id="ARBA00023186"/>
    </source>
</evidence>
<dbReference type="RefSeq" id="WP_175517341.1">
    <property type="nucleotide sequence ID" value="NZ_FOQD01000007.1"/>
</dbReference>
<dbReference type="InterPro" id="IPR018181">
    <property type="entry name" value="Heat_shock_70_CS"/>
</dbReference>
<dbReference type="FunFam" id="3.30.420.40:FF:000545">
    <property type="entry name" value="Endoplasmic reticulum chaperone BiP"/>
    <property type="match status" value="1"/>
</dbReference>
<dbReference type="InterPro" id="IPR029047">
    <property type="entry name" value="HSP70_peptide-bd_sf"/>
</dbReference>
<evidence type="ECO:0000256" key="5">
    <source>
        <dbReference type="RuleBase" id="RU003322"/>
    </source>
</evidence>
<dbReference type="InterPro" id="IPR013126">
    <property type="entry name" value="Hsp_70_fam"/>
</dbReference>
<evidence type="ECO:0000256" key="2">
    <source>
        <dbReference type="ARBA" id="ARBA00022741"/>
    </source>
</evidence>
<dbReference type="CDD" id="cd24029">
    <property type="entry name" value="ASKHA_NBD_HSP70_DnaK_HscA_HscC"/>
    <property type="match status" value="1"/>
</dbReference>
<dbReference type="FunFam" id="3.90.640.10:FF:000003">
    <property type="entry name" value="Molecular chaperone DnaK"/>
    <property type="match status" value="1"/>
</dbReference>
<evidence type="ECO:0000313" key="8">
    <source>
        <dbReference type="Proteomes" id="UP000199518"/>
    </source>
</evidence>
<dbReference type="Pfam" id="PF00012">
    <property type="entry name" value="HSP70"/>
    <property type="match status" value="2"/>
</dbReference>
<keyword evidence="4" id="KW-0143">Chaperone</keyword>
<dbReference type="InterPro" id="IPR043129">
    <property type="entry name" value="ATPase_NBD"/>
</dbReference>
<dbReference type="Proteomes" id="UP000199518">
    <property type="component" value="Unassembled WGS sequence"/>
</dbReference>
<evidence type="ECO:0000313" key="7">
    <source>
        <dbReference type="EMBL" id="SFI23973.1"/>
    </source>
</evidence>
<dbReference type="Gene3D" id="3.30.420.40">
    <property type="match status" value="2"/>
</dbReference>
<keyword evidence="3 5" id="KW-0067">ATP-binding</keyword>
<dbReference type="AlphaFoldDB" id="A0A1I3GKJ1"/>
<gene>
    <name evidence="7" type="ORF">SAMN05421753_10734</name>
</gene>
<evidence type="ECO:0000256" key="1">
    <source>
        <dbReference type="ARBA" id="ARBA00007381"/>
    </source>
</evidence>
<reference evidence="8" key="1">
    <citation type="submission" date="2016-10" db="EMBL/GenBank/DDBJ databases">
        <authorList>
            <person name="Varghese N."/>
            <person name="Submissions S."/>
        </authorList>
    </citation>
    <scope>NUCLEOTIDE SEQUENCE [LARGE SCALE GENOMIC DNA]</scope>
    <source>
        <strain evidence="8">DSM 26348</strain>
    </source>
</reference>
<evidence type="ECO:0000256" key="6">
    <source>
        <dbReference type="SAM" id="MobiDB-lite"/>
    </source>
</evidence>
<dbReference type="PROSITE" id="PS00329">
    <property type="entry name" value="HSP70_2"/>
    <property type="match status" value="1"/>
</dbReference>
<dbReference type="SUPFAM" id="SSF53067">
    <property type="entry name" value="Actin-like ATPase domain"/>
    <property type="match status" value="2"/>
</dbReference>